<protein>
    <submittedName>
        <fullName evidence="2">Uncharacterized protein</fullName>
    </submittedName>
</protein>
<sequence length="138" mass="14453">MILHPPSVPPPTGLLKAGDLSGETAAVLDSRADLMLPEASPSPGKVKAKRSAESAVQQAFGTPGTTPAKEGSTPTTAQMALKGARHGARPGAVPGALEAERSQDHLTVLDREALKKRAMKIFINKGAKGKETKRKKKR</sequence>
<evidence type="ECO:0000256" key="1">
    <source>
        <dbReference type="SAM" id="MobiDB-lite"/>
    </source>
</evidence>
<dbReference type="AlphaFoldDB" id="A0A0M0JUA7"/>
<name>A0A0M0JUA7_9EUKA</name>
<comment type="caution">
    <text evidence="2">The sequence shown here is derived from an EMBL/GenBank/DDBJ whole genome shotgun (WGS) entry which is preliminary data.</text>
</comment>
<evidence type="ECO:0000313" key="2">
    <source>
        <dbReference type="EMBL" id="KOO30271.1"/>
    </source>
</evidence>
<dbReference type="EMBL" id="JWZX01002254">
    <property type="protein sequence ID" value="KOO30271.1"/>
    <property type="molecule type" value="Genomic_DNA"/>
</dbReference>
<feature type="region of interest" description="Disordered" evidence="1">
    <location>
        <begin position="36"/>
        <end position="75"/>
    </location>
</feature>
<evidence type="ECO:0000313" key="3">
    <source>
        <dbReference type="Proteomes" id="UP000037460"/>
    </source>
</evidence>
<gene>
    <name evidence="2" type="ORF">Ctob_005085</name>
</gene>
<dbReference type="Proteomes" id="UP000037460">
    <property type="component" value="Unassembled WGS sequence"/>
</dbReference>
<proteinExistence type="predicted"/>
<reference evidence="3" key="1">
    <citation type="journal article" date="2015" name="PLoS Genet.">
        <title>Genome Sequence and Transcriptome Analyses of Chrysochromulina tobin: Metabolic Tools for Enhanced Algal Fitness in the Prominent Order Prymnesiales (Haptophyceae).</title>
        <authorList>
            <person name="Hovde B.T."/>
            <person name="Deodato C.R."/>
            <person name="Hunsperger H.M."/>
            <person name="Ryken S.A."/>
            <person name="Yost W."/>
            <person name="Jha R.K."/>
            <person name="Patterson J."/>
            <person name="Monnat R.J. Jr."/>
            <person name="Barlow S.B."/>
            <person name="Starkenburg S.R."/>
            <person name="Cattolico R.A."/>
        </authorList>
    </citation>
    <scope>NUCLEOTIDE SEQUENCE</scope>
    <source>
        <strain evidence="3">CCMP291</strain>
    </source>
</reference>
<keyword evidence="3" id="KW-1185">Reference proteome</keyword>
<organism evidence="2 3">
    <name type="scientific">Chrysochromulina tobinii</name>
    <dbReference type="NCBI Taxonomy" id="1460289"/>
    <lineage>
        <taxon>Eukaryota</taxon>
        <taxon>Haptista</taxon>
        <taxon>Haptophyta</taxon>
        <taxon>Prymnesiophyceae</taxon>
        <taxon>Prymnesiales</taxon>
        <taxon>Chrysochromulinaceae</taxon>
        <taxon>Chrysochromulina</taxon>
    </lineage>
</organism>
<accession>A0A0M0JUA7</accession>
<feature type="compositionally biased region" description="Polar residues" evidence="1">
    <location>
        <begin position="54"/>
        <end position="65"/>
    </location>
</feature>